<evidence type="ECO:0000313" key="4">
    <source>
        <dbReference type="Proteomes" id="UP000573327"/>
    </source>
</evidence>
<dbReference type="AlphaFoldDB" id="A0A7W7SBL1"/>
<evidence type="ECO:0008006" key="5">
    <source>
        <dbReference type="Google" id="ProtNLM"/>
    </source>
</evidence>
<keyword evidence="4" id="KW-1185">Reference proteome</keyword>
<keyword evidence="1" id="KW-0812">Transmembrane</keyword>
<evidence type="ECO:0000256" key="1">
    <source>
        <dbReference type="SAM" id="Phobius"/>
    </source>
</evidence>
<dbReference type="RefSeq" id="WP_184915004.1">
    <property type="nucleotide sequence ID" value="NZ_JACHJR010000001.1"/>
</dbReference>
<protein>
    <recommendedName>
        <fullName evidence="5">LPXTG cell wall anchor domain-containing protein</fullName>
    </recommendedName>
</protein>
<sequence>MGGTTLVLAVSALGVTAAQAADPTVRPGGTPEPAAAQFPAPVAGELGTSSGLYAVGGGLVVVAGGAAMWLRRRKSGRVTVH</sequence>
<gene>
    <name evidence="3" type="ORF">F4556_002802</name>
</gene>
<feature type="chain" id="PRO_5031172661" description="LPXTG cell wall anchor domain-containing protein" evidence="2">
    <location>
        <begin position="21"/>
        <end position="81"/>
    </location>
</feature>
<feature type="transmembrane region" description="Helical" evidence="1">
    <location>
        <begin position="51"/>
        <end position="70"/>
    </location>
</feature>
<comment type="caution">
    <text evidence="3">The sequence shown here is derived from an EMBL/GenBank/DDBJ whole genome shotgun (WGS) entry which is preliminary data.</text>
</comment>
<evidence type="ECO:0000313" key="3">
    <source>
        <dbReference type="EMBL" id="MBB4947267.1"/>
    </source>
</evidence>
<accession>A0A7W7SBL1</accession>
<proteinExistence type="predicted"/>
<keyword evidence="1" id="KW-1133">Transmembrane helix</keyword>
<keyword evidence="1" id="KW-0472">Membrane</keyword>
<name>A0A7W7SBL1_9ACTN</name>
<keyword evidence="2" id="KW-0732">Signal</keyword>
<evidence type="ECO:0000256" key="2">
    <source>
        <dbReference type="SAM" id="SignalP"/>
    </source>
</evidence>
<dbReference type="Proteomes" id="UP000573327">
    <property type="component" value="Unassembled WGS sequence"/>
</dbReference>
<dbReference type="EMBL" id="JACHJR010000001">
    <property type="protein sequence ID" value="MBB4947267.1"/>
    <property type="molecule type" value="Genomic_DNA"/>
</dbReference>
<feature type="signal peptide" evidence="2">
    <location>
        <begin position="1"/>
        <end position="20"/>
    </location>
</feature>
<reference evidence="3 4" key="1">
    <citation type="submission" date="2020-08" db="EMBL/GenBank/DDBJ databases">
        <title>Sequencing the genomes of 1000 actinobacteria strains.</title>
        <authorList>
            <person name="Klenk H.-P."/>
        </authorList>
    </citation>
    <scope>NUCLEOTIDE SEQUENCE [LARGE SCALE GENOMIC DNA]</scope>
    <source>
        <strain evidence="3 4">DSM 44786</strain>
    </source>
</reference>
<organism evidence="3 4">
    <name type="scientific">Kitasatospora gansuensis</name>
    <dbReference type="NCBI Taxonomy" id="258050"/>
    <lineage>
        <taxon>Bacteria</taxon>
        <taxon>Bacillati</taxon>
        <taxon>Actinomycetota</taxon>
        <taxon>Actinomycetes</taxon>
        <taxon>Kitasatosporales</taxon>
        <taxon>Streptomycetaceae</taxon>
        <taxon>Kitasatospora</taxon>
    </lineage>
</organism>